<name>A0A2P7B908_9HYPH</name>
<evidence type="ECO:0000313" key="1">
    <source>
        <dbReference type="EMBL" id="PSH62945.1"/>
    </source>
</evidence>
<dbReference type="AlphaFoldDB" id="A0A2P7B908"/>
<organism evidence="1 2">
    <name type="scientific">Phyllobacterium brassicacearum</name>
    <dbReference type="NCBI Taxonomy" id="314235"/>
    <lineage>
        <taxon>Bacteria</taxon>
        <taxon>Pseudomonadati</taxon>
        <taxon>Pseudomonadota</taxon>
        <taxon>Alphaproteobacteria</taxon>
        <taxon>Hyphomicrobiales</taxon>
        <taxon>Phyllobacteriaceae</taxon>
        <taxon>Phyllobacterium</taxon>
    </lineage>
</organism>
<gene>
    <name evidence="1" type="ORF">CU102_24745</name>
</gene>
<dbReference type="EMBL" id="PGGO01000027">
    <property type="protein sequence ID" value="PSH62945.1"/>
    <property type="molecule type" value="Genomic_DNA"/>
</dbReference>
<comment type="caution">
    <text evidence="1">The sequence shown here is derived from an EMBL/GenBank/DDBJ whole genome shotgun (WGS) entry which is preliminary data.</text>
</comment>
<dbReference type="Proteomes" id="UP000241444">
    <property type="component" value="Unassembled WGS sequence"/>
</dbReference>
<sequence length="166" mass="17856">MHLLVRTVLAVAVLTVPCEAQEMFKKYGKAAGWDIFVNEKMGPGCLIARQNPDAGAQVEIGIDATADLRGYLALYSKKPEKITAGEQLSVVFDVDGEQFTGVATGQEIEGFDGASVPFNNLDFIYGLAKKKKLTITAKGRDALVIDLTGTDAAFKALRECQAAQKK</sequence>
<protein>
    <recommendedName>
        <fullName evidence="3">Invasion associated locus B family protein</fullName>
    </recommendedName>
</protein>
<dbReference type="RefSeq" id="WP_106713771.1">
    <property type="nucleotide sequence ID" value="NZ_PGGO01000027.1"/>
</dbReference>
<dbReference type="OrthoDB" id="7705693at2"/>
<evidence type="ECO:0008006" key="3">
    <source>
        <dbReference type="Google" id="ProtNLM"/>
    </source>
</evidence>
<reference evidence="2" key="1">
    <citation type="submission" date="2017-11" db="EMBL/GenBank/DDBJ databases">
        <authorList>
            <person name="Kuznetsova I."/>
            <person name="Sazanova A."/>
            <person name="Chirak E."/>
            <person name="Safronova V."/>
            <person name="Willems A."/>
        </authorList>
    </citation>
    <scope>NUCLEOTIDE SEQUENCE [LARGE SCALE GENOMIC DNA]</scope>
    <source>
        <strain evidence="2">STM 196</strain>
    </source>
</reference>
<accession>A0A2P7B908</accession>
<evidence type="ECO:0000313" key="2">
    <source>
        <dbReference type="Proteomes" id="UP000241444"/>
    </source>
</evidence>
<keyword evidence="2" id="KW-1185">Reference proteome</keyword>
<proteinExistence type="predicted"/>